<dbReference type="Pfam" id="PF09587">
    <property type="entry name" value="PGA_cap"/>
    <property type="match status" value="1"/>
</dbReference>
<accession>K1T8J0</accession>
<comment type="caution">
    <text evidence="3">The sequence shown here is derived from an EMBL/GenBank/DDBJ whole genome shotgun (WGS) entry which is preliminary data.</text>
</comment>
<dbReference type="PANTHER" id="PTHR33393">
    <property type="entry name" value="POLYGLUTAMINE SYNTHESIS ACCESSORY PROTEIN RV0574C-RELATED"/>
    <property type="match status" value="1"/>
</dbReference>
<gene>
    <name evidence="3" type="ORF">LEA_15271</name>
</gene>
<dbReference type="EMBL" id="AJWY01010428">
    <property type="protein sequence ID" value="EKC55576.1"/>
    <property type="molecule type" value="Genomic_DNA"/>
</dbReference>
<reference evidence="3" key="1">
    <citation type="journal article" date="2013" name="Environ. Microbiol.">
        <title>Microbiota from the distal guts of lean and obese adolescents exhibit partial functional redundancy besides clear differences in community structure.</title>
        <authorList>
            <person name="Ferrer M."/>
            <person name="Ruiz A."/>
            <person name="Lanza F."/>
            <person name="Haange S.B."/>
            <person name="Oberbach A."/>
            <person name="Till H."/>
            <person name="Bargiela R."/>
            <person name="Campoy C."/>
            <person name="Segura M.T."/>
            <person name="Richter M."/>
            <person name="von Bergen M."/>
            <person name="Seifert J."/>
            <person name="Suarez A."/>
        </authorList>
    </citation>
    <scope>NUCLEOTIDE SEQUENCE</scope>
</reference>
<dbReference type="AlphaFoldDB" id="K1T8J0"/>
<dbReference type="InterPro" id="IPR029052">
    <property type="entry name" value="Metallo-depent_PP-like"/>
</dbReference>
<dbReference type="InterPro" id="IPR052169">
    <property type="entry name" value="CW_Biosynth-Accessory"/>
</dbReference>
<sequence length="157" mass="17607">YTYGLSNENEVTDEEKKSANIYSEELAQKDIEYAKQNSNYIIAIMHWGDVNSSEISEYQRNITAFLVKNGVDMILGSHPSVVEPMEIIQTEEGKNVLVAYSLGNYISTLKYANADVELILNIQIAKSSDSDKAILQKVDYTPIYVLDNGTKAENDLN</sequence>
<dbReference type="PANTHER" id="PTHR33393:SF12">
    <property type="entry name" value="CAPSULE BIOSYNTHESIS PROTEIN CAPA"/>
    <property type="match status" value="1"/>
</dbReference>
<comment type="similarity">
    <text evidence="1">Belongs to the CapA family.</text>
</comment>
<feature type="domain" description="Capsule synthesis protein CapA" evidence="2">
    <location>
        <begin position="8"/>
        <end position="107"/>
    </location>
</feature>
<dbReference type="SUPFAM" id="SSF56300">
    <property type="entry name" value="Metallo-dependent phosphatases"/>
    <property type="match status" value="1"/>
</dbReference>
<evidence type="ECO:0000313" key="3">
    <source>
        <dbReference type="EMBL" id="EKC55576.1"/>
    </source>
</evidence>
<evidence type="ECO:0000256" key="1">
    <source>
        <dbReference type="ARBA" id="ARBA00005662"/>
    </source>
</evidence>
<organism evidence="3">
    <name type="scientific">human gut metagenome</name>
    <dbReference type="NCBI Taxonomy" id="408170"/>
    <lineage>
        <taxon>unclassified sequences</taxon>
        <taxon>metagenomes</taxon>
        <taxon>organismal metagenomes</taxon>
    </lineage>
</organism>
<name>K1T8J0_9ZZZZ</name>
<feature type="non-terminal residue" evidence="3">
    <location>
        <position position="1"/>
    </location>
</feature>
<proteinExistence type="inferred from homology"/>
<dbReference type="InterPro" id="IPR019079">
    <property type="entry name" value="Capsule_synth_CapA"/>
</dbReference>
<protein>
    <submittedName>
        <fullName evidence="3">Protein containing Capsule synthesis protein, CapA domain protein</fullName>
    </submittedName>
</protein>
<dbReference type="Gene3D" id="3.60.21.10">
    <property type="match status" value="1"/>
</dbReference>
<evidence type="ECO:0000259" key="2">
    <source>
        <dbReference type="Pfam" id="PF09587"/>
    </source>
</evidence>